<dbReference type="InterPro" id="IPR012337">
    <property type="entry name" value="RNaseH-like_sf"/>
</dbReference>
<dbReference type="AlphaFoldDB" id="A0A2Z6P4D3"/>
<dbReference type="Pfam" id="PF13456">
    <property type="entry name" value="RVT_3"/>
    <property type="match status" value="1"/>
</dbReference>
<dbReference type="PANTHER" id="PTHR47723">
    <property type="entry name" value="OS05G0353850 PROTEIN"/>
    <property type="match status" value="1"/>
</dbReference>
<dbReference type="Gene3D" id="3.30.420.10">
    <property type="entry name" value="Ribonuclease H-like superfamily/Ribonuclease H"/>
    <property type="match status" value="1"/>
</dbReference>
<dbReference type="Proteomes" id="UP000242715">
    <property type="component" value="Unassembled WGS sequence"/>
</dbReference>
<evidence type="ECO:0000259" key="1">
    <source>
        <dbReference type="Pfam" id="PF13456"/>
    </source>
</evidence>
<dbReference type="OrthoDB" id="1435326at2759"/>
<evidence type="ECO:0000313" key="2">
    <source>
        <dbReference type="EMBL" id="GAU50646.1"/>
    </source>
</evidence>
<keyword evidence="3" id="KW-1185">Reference proteome</keyword>
<dbReference type="SUPFAM" id="SSF53098">
    <property type="entry name" value="Ribonuclease H-like"/>
    <property type="match status" value="1"/>
</dbReference>
<name>A0A2Z6P4D3_TRISU</name>
<dbReference type="PANTHER" id="PTHR47723:SF13">
    <property type="entry name" value="PUTATIVE-RELATED"/>
    <property type="match status" value="1"/>
</dbReference>
<reference evidence="3" key="1">
    <citation type="journal article" date="2017" name="Front. Plant Sci.">
        <title>Climate Clever Clovers: New Paradigm to Reduce the Environmental Footprint of Ruminants by Breeding Low Methanogenic Forages Utilizing Haplotype Variation.</title>
        <authorList>
            <person name="Kaur P."/>
            <person name="Appels R."/>
            <person name="Bayer P.E."/>
            <person name="Keeble-Gagnere G."/>
            <person name="Wang J."/>
            <person name="Hirakawa H."/>
            <person name="Shirasawa K."/>
            <person name="Vercoe P."/>
            <person name="Stefanova K."/>
            <person name="Durmic Z."/>
            <person name="Nichols P."/>
            <person name="Revell C."/>
            <person name="Isobe S.N."/>
            <person name="Edwards D."/>
            <person name="Erskine W."/>
        </authorList>
    </citation>
    <scope>NUCLEOTIDE SEQUENCE [LARGE SCALE GENOMIC DNA]</scope>
    <source>
        <strain evidence="3">cv. Daliak</strain>
    </source>
</reference>
<dbReference type="GO" id="GO:0003676">
    <property type="term" value="F:nucleic acid binding"/>
    <property type="evidence" value="ECO:0007669"/>
    <property type="project" value="InterPro"/>
</dbReference>
<gene>
    <name evidence="2" type="ORF">TSUD_333850</name>
</gene>
<dbReference type="GO" id="GO:0004523">
    <property type="term" value="F:RNA-DNA hybrid ribonuclease activity"/>
    <property type="evidence" value="ECO:0007669"/>
    <property type="project" value="InterPro"/>
</dbReference>
<protein>
    <recommendedName>
        <fullName evidence="1">RNase H type-1 domain-containing protein</fullName>
    </recommendedName>
</protein>
<organism evidence="2 3">
    <name type="scientific">Trifolium subterraneum</name>
    <name type="common">Subterranean clover</name>
    <dbReference type="NCBI Taxonomy" id="3900"/>
    <lineage>
        <taxon>Eukaryota</taxon>
        <taxon>Viridiplantae</taxon>
        <taxon>Streptophyta</taxon>
        <taxon>Embryophyta</taxon>
        <taxon>Tracheophyta</taxon>
        <taxon>Spermatophyta</taxon>
        <taxon>Magnoliopsida</taxon>
        <taxon>eudicotyledons</taxon>
        <taxon>Gunneridae</taxon>
        <taxon>Pentapetalae</taxon>
        <taxon>rosids</taxon>
        <taxon>fabids</taxon>
        <taxon>Fabales</taxon>
        <taxon>Fabaceae</taxon>
        <taxon>Papilionoideae</taxon>
        <taxon>50 kb inversion clade</taxon>
        <taxon>NPAAA clade</taxon>
        <taxon>Hologalegina</taxon>
        <taxon>IRL clade</taxon>
        <taxon>Trifolieae</taxon>
        <taxon>Trifolium</taxon>
    </lineage>
</organism>
<feature type="domain" description="RNase H type-1" evidence="1">
    <location>
        <begin position="4"/>
        <end position="124"/>
    </location>
</feature>
<sequence>MILNVDGSSIGNPGVSGFRGLIRNSDGAWVQDFIGNIGFSNILHAELLAVCHGLALAWELDIKELWCYPGSKIVIKLLSEHVNVWHHCAAIIYNIKDLLAKDWRVKVVHTLREGSTCADYLAKLGACNAEAYSSIAIPPNRMSLLLLADASGTIFSR</sequence>
<dbReference type="InterPro" id="IPR044730">
    <property type="entry name" value="RNase_H-like_dom_plant"/>
</dbReference>
<evidence type="ECO:0000313" key="3">
    <source>
        <dbReference type="Proteomes" id="UP000242715"/>
    </source>
</evidence>
<dbReference type="EMBL" id="DF974828">
    <property type="protein sequence ID" value="GAU50646.1"/>
    <property type="molecule type" value="Genomic_DNA"/>
</dbReference>
<accession>A0A2Z6P4D3</accession>
<dbReference type="InterPro" id="IPR002156">
    <property type="entry name" value="RNaseH_domain"/>
</dbReference>
<proteinExistence type="predicted"/>
<dbReference type="InterPro" id="IPR053151">
    <property type="entry name" value="RNase_H-like"/>
</dbReference>
<dbReference type="CDD" id="cd06222">
    <property type="entry name" value="RNase_H_like"/>
    <property type="match status" value="1"/>
</dbReference>
<dbReference type="InterPro" id="IPR036397">
    <property type="entry name" value="RNaseH_sf"/>
</dbReference>